<dbReference type="EC" id="1.2.1.84" evidence="4"/>
<dbReference type="GO" id="GO:0080019">
    <property type="term" value="F:alcohol-forming very long-chain fatty acyl-CoA reductase activity"/>
    <property type="evidence" value="ECO:0007669"/>
    <property type="project" value="InterPro"/>
</dbReference>
<evidence type="ECO:0000313" key="8">
    <source>
        <dbReference type="Proteomes" id="UP000792457"/>
    </source>
</evidence>
<dbReference type="InterPro" id="IPR026055">
    <property type="entry name" value="FAR"/>
</dbReference>
<dbReference type="CDD" id="cd09071">
    <property type="entry name" value="FAR_C"/>
    <property type="match status" value="1"/>
</dbReference>
<evidence type="ECO:0000256" key="2">
    <source>
        <dbReference type="ARBA" id="ARBA00022516"/>
    </source>
</evidence>
<dbReference type="InterPro" id="IPR033640">
    <property type="entry name" value="FAR_C"/>
</dbReference>
<comment type="similarity">
    <text evidence="1 4">Belongs to the fatty acyl-CoA reductase family.</text>
</comment>
<feature type="transmembrane region" description="Helical" evidence="4">
    <location>
        <begin position="185"/>
        <end position="209"/>
    </location>
</feature>
<dbReference type="AlphaFoldDB" id="A0A8K0PBT5"/>
<dbReference type="InterPro" id="IPR036291">
    <property type="entry name" value="NAD(P)-bd_dom_sf"/>
</dbReference>
<dbReference type="GO" id="GO:0102965">
    <property type="term" value="F:alcohol-forming long-chain fatty acyl-CoA reductase activity"/>
    <property type="evidence" value="ECO:0007669"/>
    <property type="project" value="UniProtKB-EC"/>
</dbReference>
<evidence type="ECO:0000256" key="4">
    <source>
        <dbReference type="RuleBase" id="RU363097"/>
    </source>
</evidence>
<comment type="caution">
    <text evidence="7">The sequence shown here is derived from an EMBL/GenBank/DDBJ whole genome shotgun (WGS) entry which is preliminary data.</text>
</comment>
<dbReference type="Proteomes" id="UP000792457">
    <property type="component" value="Unassembled WGS sequence"/>
</dbReference>
<feature type="domain" description="Thioester reductase (TE)" evidence="6">
    <location>
        <begin position="4"/>
        <end position="123"/>
    </location>
</feature>
<evidence type="ECO:0000313" key="7">
    <source>
        <dbReference type="EMBL" id="KAG8239148.1"/>
    </source>
</evidence>
<keyword evidence="3 4" id="KW-0443">Lipid metabolism</keyword>
<dbReference type="PANTHER" id="PTHR11011:SF12">
    <property type="entry name" value="FATTY ACYL-COA REDUCTASE"/>
    <property type="match status" value="1"/>
</dbReference>
<dbReference type="SUPFAM" id="SSF51735">
    <property type="entry name" value="NAD(P)-binding Rossmann-fold domains"/>
    <property type="match status" value="1"/>
</dbReference>
<keyword evidence="4" id="KW-0472">Membrane</keyword>
<name>A0A8K0PBT5_LADFU</name>
<keyword evidence="4" id="KW-1133">Transmembrane helix</keyword>
<evidence type="ECO:0000259" key="6">
    <source>
        <dbReference type="Pfam" id="PF07993"/>
    </source>
</evidence>
<reference evidence="7" key="1">
    <citation type="submission" date="2013-04" db="EMBL/GenBank/DDBJ databases">
        <authorList>
            <person name="Qu J."/>
            <person name="Murali S.C."/>
            <person name="Bandaranaike D."/>
            <person name="Bellair M."/>
            <person name="Blankenburg K."/>
            <person name="Chao H."/>
            <person name="Dinh H."/>
            <person name="Doddapaneni H."/>
            <person name="Downs B."/>
            <person name="Dugan-Rocha S."/>
            <person name="Elkadiri S."/>
            <person name="Gnanaolivu R.D."/>
            <person name="Hernandez B."/>
            <person name="Javaid M."/>
            <person name="Jayaseelan J.C."/>
            <person name="Lee S."/>
            <person name="Li M."/>
            <person name="Ming W."/>
            <person name="Munidasa M."/>
            <person name="Muniz J."/>
            <person name="Nguyen L."/>
            <person name="Ongeri F."/>
            <person name="Osuji N."/>
            <person name="Pu L.-L."/>
            <person name="Puazo M."/>
            <person name="Qu C."/>
            <person name="Quiroz J."/>
            <person name="Raj R."/>
            <person name="Weissenberger G."/>
            <person name="Xin Y."/>
            <person name="Zou X."/>
            <person name="Han Y."/>
            <person name="Richards S."/>
            <person name="Worley K."/>
            <person name="Muzny D."/>
            <person name="Gibbs R."/>
        </authorList>
    </citation>
    <scope>NUCLEOTIDE SEQUENCE</scope>
    <source>
        <strain evidence="7">Sampled in the wild</strain>
    </source>
</reference>
<dbReference type="GO" id="GO:0005777">
    <property type="term" value="C:peroxisome"/>
    <property type="evidence" value="ECO:0007669"/>
    <property type="project" value="TreeGrafter"/>
</dbReference>
<evidence type="ECO:0000259" key="5">
    <source>
        <dbReference type="Pfam" id="PF03015"/>
    </source>
</evidence>
<keyword evidence="4" id="KW-0812">Transmembrane</keyword>
<keyword evidence="4" id="KW-0560">Oxidoreductase</keyword>
<gene>
    <name evidence="7" type="ORF">J437_LFUL018767</name>
</gene>
<keyword evidence="8" id="KW-1185">Reference proteome</keyword>
<accession>A0A8K0PBT5</accession>
<evidence type="ECO:0000256" key="1">
    <source>
        <dbReference type="ARBA" id="ARBA00005928"/>
    </source>
</evidence>
<sequence>MEEKTYPVPVDPEDIMRCVRWMDEDMLDAITPRLLSPHPNTYTYSKRLAEKLVEDYGKCMPVAIVRPSIVTPIWKEPVAGWVDNLNGPVGLLVGAGKGVIRSMYCKGEYHAEVVPVDMAINAMIASAWKTANNKEKIVQVYNLSQSEVKPVTWKEVLDMGRMHINEYPFEGVVWYPDGNMRSTRLAHNICVIFLHFLPAYLIDFLMLIFRQKRFMVRIQRKIQDGLEVLQYFTTREWKFINKNFLSLHNSLSLADQRRFYMDYSYIDNEEYLKTIILGARQFCMKEDLSSLPRARKHMRRYSNDFY</sequence>
<dbReference type="Pfam" id="PF03015">
    <property type="entry name" value="Sterile"/>
    <property type="match status" value="1"/>
</dbReference>
<proteinExistence type="inferred from homology"/>
<dbReference type="EMBL" id="KZ309528">
    <property type="protein sequence ID" value="KAG8239148.1"/>
    <property type="molecule type" value="Genomic_DNA"/>
</dbReference>
<evidence type="ECO:0000256" key="3">
    <source>
        <dbReference type="ARBA" id="ARBA00023098"/>
    </source>
</evidence>
<dbReference type="PANTHER" id="PTHR11011">
    <property type="entry name" value="MALE STERILITY PROTEIN 2-RELATED"/>
    <property type="match status" value="1"/>
</dbReference>
<dbReference type="OrthoDB" id="429813at2759"/>
<protein>
    <recommendedName>
        <fullName evidence="4">Fatty acyl-CoA reductase</fullName>
        <ecNumber evidence="4">1.2.1.84</ecNumber>
    </recommendedName>
</protein>
<dbReference type="Gene3D" id="3.40.50.720">
    <property type="entry name" value="NAD(P)-binding Rossmann-like Domain"/>
    <property type="match status" value="1"/>
</dbReference>
<comment type="function">
    <text evidence="4">Catalyzes the reduction of fatty acyl-CoA to fatty alcohols.</text>
</comment>
<dbReference type="InterPro" id="IPR013120">
    <property type="entry name" value="FAR_NAD-bd"/>
</dbReference>
<comment type="catalytic activity">
    <reaction evidence="4">
        <text>a long-chain fatty acyl-CoA + 2 NADPH + 2 H(+) = a long-chain primary fatty alcohol + 2 NADP(+) + CoA</text>
        <dbReference type="Rhea" id="RHEA:52716"/>
        <dbReference type="ChEBI" id="CHEBI:15378"/>
        <dbReference type="ChEBI" id="CHEBI:57287"/>
        <dbReference type="ChEBI" id="CHEBI:57783"/>
        <dbReference type="ChEBI" id="CHEBI:58349"/>
        <dbReference type="ChEBI" id="CHEBI:77396"/>
        <dbReference type="ChEBI" id="CHEBI:83139"/>
        <dbReference type="EC" id="1.2.1.84"/>
    </reaction>
</comment>
<keyword evidence="2 4" id="KW-0444">Lipid biosynthesis</keyword>
<organism evidence="7 8">
    <name type="scientific">Ladona fulva</name>
    <name type="common">Scarce chaser dragonfly</name>
    <name type="synonym">Libellula fulva</name>
    <dbReference type="NCBI Taxonomy" id="123851"/>
    <lineage>
        <taxon>Eukaryota</taxon>
        <taxon>Metazoa</taxon>
        <taxon>Ecdysozoa</taxon>
        <taxon>Arthropoda</taxon>
        <taxon>Hexapoda</taxon>
        <taxon>Insecta</taxon>
        <taxon>Pterygota</taxon>
        <taxon>Palaeoptera</taxon>
        <taxon>Odonata</taxon>
        <taxon>Epiprocta</taxon>
        <taxon>Anisoptera</taxon>
        <taxon>Libelluloidea</taxon>
        <taxon>Libellulidae</taxon>
        <taxon>Ladona</taxon>
    </lineage>
</organism>
<feature type="domain" description="Fatty acyl-CoA reductase C-terminal" evidence="5">
    <location>
        <begin position="194"/>
        <end position="286"/>
    </location>
</feature>
<dbReference type="Pfam" id="PF07993">
    <property type="entry name" value="NAD_binding_4"/>
    <property type="match status" value="1"/>
</dbReference>
<dbReference type="GO" id="GO:0035336">
    <property type="term" value="P:long-chain fatty-acyl-CoA metabolic process"/>
    <property type="evidence" value="ECO:0007669"/>
    <property type="project" value="TreeGrafter"/>
</dbReference>
<keyword evidence="4" id="KW-0521">NADP</keyword>
<reference evidence="7" key="2">
    <citation type="submission" date="2017-10" db="EMBL/GenBank/DDBJ databases">
        <title>Ladona fulva Genome sequencing and assembly.</title>
        <authorList>
            <person name="Murali S."/>
            <person name="Richards S."/>
            <person name="Bandaranaike D."/>
            <person name="Bellair M."/>
            <person name="Blankenburg K."/>
            <person name="Chao H."/>
            <person name="Dinh H."/>
            <person name="Doddapaneni H."/>
            <person name="Dugan-Rocha S."/>
            <person name="Elkadiri S."/>
            <person name="Gnanaolivu R."/>
            <person name="Hernandez B."/>
            <person name="Skinner E."/>
            <person name="Javaid M."/>
            <person name="Lee S."/>
            <person name="Li M."/>
            <person name="Ming W."/>
            <person name="Munidasa M."/>
            <person name="Muniz J."/>
            <person name="Nguyen L."/>
            <person name="Hughes D."/>
            <person name="Osuji N."/>
            <person name="Pu L.-L."/>
            <person name="Puazo M."/>
            <person name="Qu C."/>
            <person name="Quiroz J."/>
            <person name="Raj R."/>
            <person name="Weissenberger G."/>
            <person name="Xin Y."/>
            <person name="Zou X."/>
            <person name="Han Y."/>
            <person name="Worley K."/>
            <person name="Muzny D."/>
            <person name="Gibbs R."/>
        </authorList>
    </citation>
    <scope>NUCLEOTIDE SEQUENCE</scope>
    <source>
        <strain evidence="7">Sampled in the wild</strain>
    </source>
</reference>